<dbReference type="AlphaFoldDB" id="A0A9P3M029"/>
<dbReference type="Proteomes" id="UP000827284">
    <property type="component" value="Unassembled WGS sequence"/>
</dbReference>
<reference evidence="2" key="2">
    <citation type="journal article" date="2022" name="Microbiol. Resour. Announc.">
        <title>Whole-Genome Sequence of Entomortierella parvispora E1425, a Mucoromycotan Fungus Associated with Burkholderiaceae-Related Endosymbiotic Bacteria.</title>
        <authorList>
            <person name="Herlambang A."/>
            <person name="Guo Y."/>
            <person name="Takashima Y."/>
            <person name="Narisawa K."/>
            <person name="Ohta H."/>
            <person name="Nishizawa T."/>
        </authorList>
    </citation>
    <scope>NUCLEOTIDE SEQUENCE</scope>
    <source>
        <strain evidence="2">E1425</strain>
    </source>
</reference>
<gene>
    <name evidence="2" type="ORF">EMPS_09106</name>
</gene>
<dbReference type="SUPFAM" id="SSF81383">
    <property type="entry name" value="F-box domain"/>
    <property type="match status" value="1"/>
</dbReference>
<keyword evidence="3" id="KW-1185">Reference proteome</keyword>
<feature type="domain" description="F-box" evidence="1">
    <location>
        <begin position="7"/>
        <end position="53"/>
    </location>
</feature>
<sequence>MTSHSGQGIDQRLPAEVWREICSYLYLSQLCRLSMVNHTLDAIVGQLPIWRYLYNSFSPNKRLRLLFNKPALKSYMLYVCANSLHICEECYWYARAATLVYFPLPVLVPLPKFCPSNEEDYVDDLKVAANTSALGTGELQDHRPELMYRIPSIHGDGPIEYMNDDGNEFLTTEGIQDVGTPLNTTWTVRKCLDCRKKQREKGGPREIIGIPIPKIVNSYDRMTVSEWRHLYPGYGLDARGRATSSIHFSFPVHEDTVIHDLKQKYGGAEDVQASKMSSKESYAKTKARILWYRQQD</sequence>
<dbReference type="PROSITE" id="PS50181">
    <property type="entry name" value="FBOX"/>
    <property type="match status" value="1"/>
</dbReference>
<comment type="caution">
    <text evidence="2">The sequence shown here is derived from an EMBL/GenBank/DDBJ whole genome shotgun (WGS) entry which is preliminary data.</text>
</comment>
<dbReference type="InterPro" id="IPR001810">
    <property type="entry name" value="F-box_dom"/>
</dbReference>
<dbReference type="CDD" id="cd09917">
    <property type="entry name" value="F-box_SF"/>
    <property type="match status" value="1"/>
</dbReference>
<organism evidence="2 3">
    <name type="scientific">Entomortierella parvispora</name>
    <dbReference type="NCBI Taxonomy" id="205924"/>
    <lineage>
        <taxon>Eukaryota</taxon>
        <taxon>Fungi</taxon>
        <taxon>Fungi incertae sedis</taxon>
        <taxon>Mucoromycota</taxon>
        <taxon>Mortierellomycotina</taxon>
        <taxon>Mortierellomycetes</taxon>
        <taxon>Mortierellales</taxon>
        <taxon>Mortierellaceae</taxon>
        <taxon>Entomortierella</taxon>
    </lineage>
</organism>
<dbReference type="EMBL" id="BQFW01000012">
    <property type="protein sequence ID" value="GJJ76747.1"/>
    <property type="molecule type" value="Genomic_DNA"/>
</dbReference>
<evidence type="ECO:0000313" key="3">
    <source>
        <dbReference type="Proteomes" id="UP000827284"/>
    </source>
</evidence>
<name>A0A9P3M029_9FUNG</name>
<reference evidence="2" key="1">
    <citation type="submission" date="2021-11" db="EMBL/GenBank/DDBJ databases">
        <authorList>
            <person name="Herlambang A."/>
            <person name="Guo Y."/>
            <person name="Takashima Y."/>
            <person name="Nishizawa T."/>
        </authorList>
    </citation>
    <scope>NUCLEOTIDE SEQUENCE</scope>
    <source>
        <strain evidence="2">E1425</strain>
    </source>
</reference>
<accession>A0A9P3M029</accession>
<evidence type="ECO:0000313" key="2">
    <source>
        <dbReference type="EMBL" id="GJJ76747.1"/>
    </source>
</evidence>
<proteinExistence type="predicted"/>
<evidence type="ECO:0000259" key="1">
    <source>
        <dbReference type="PROSITE" id="PS50181"/>
    </source>
</evidence>
<protein>
    <recommendedName>
        <fullName evidence="1">F-box domain-containing protein</fullName>
    </recommendedName>
</protein>
<dbReference type="Gene3D" id="1.20.1280.50">
    <property type="match status" value="1"/>
</dbReference>
<dbReference type="OrthoDB" id="2404831at2759"/>
<dbReference type="InterPro" id="IPR036047">
    <property type="entry name" value="F-box-like_dom_sf"/>
</dbReference>